<gene>
    <name evidence="1" type="ORF">BTW15_30040</name>
</gene>
<dbReference type="EMBL" id="MSDS01000112">
    <property type="protein sequence ID" value="OPE56432.1"/>
    <property type="molecule type" value="Genomic_DNA"/>
</dbReference>
<feature type="non-terminal residue" evidence="1">
    <location>
        <position position="1"/>
    </location>
</feature>
<organism evidence="1 2">
    <name type="scientific">Pseudomonas syringae pv. tomato</name>
    <dbReference type="NCBI Taxonomy" id="323"/>
    <lineage>
        <taxon>Bacteria</taxon>
        <taxon>Pseudomonadati</taxon>
        <taxon>Pseudomonadota</taxon>
        <taxon>Gammaproteobacteria</taxon>
        <taxon>Pseudomonadales</taxon>
        <taxon>Pseudomonadaceae</taxon>
        <taxon>Pseudomonas</taxon>
    </lineage>
</organism>
<protein>
    <recommendedName>
        <fullName evidence="3">DNA primase</fullName>
    </recommendedName>
</protein>
<sequence>VVPFFNASGTFKTLQYIPPEGEKFLFKDAPKQEHFLVVGGSLDPVNPILYAEGYATARSLNLATGLPVVMTIDAGNMVAVAKVLHQQYPDSRHLFMADFDHAKDVNKGLIMANEAAIAVGGQVLYPTFNDAEIARGFTDFNDLHQSRGLDAVRE</sequence>
<name>A0AB36KL42_PSEUB</name>
<evidence type="ECO:0008006" key="3">
    <source>
        <dbReference type="Google" id="ProtNLM"/>
    </source>
</evidence>
<evidence type="ECO:0000313" key="2">
    <source>
        <dbReference type="Proteomes" id="UP000189855"/>
    </source>
</evidence>
<comment type="caution">
    <text evidence="1">The sequence shown here is derived from an EMBL/GenBank/DDBJ whole genome shotgun (WGS) entry which is preliminary data.</text>
</comment>
<dbReference type="Proteomes" id="UP000189855">
    <property type="component" value="Unassembled WGS sequence"/>
</dbReference>
<reference evidence="1 2" key="1">
    <citation type="journal article" date="2017" name="Mol. Ecol.">
        <title>Adaptation of the pathogen, Pseudomonas syringae, during experimental evolution on a native vs. alternative host plant.</title>
        <authorList>
            <person name="Meaden S."/>
            <person name="Koskella B."/>
        </authorList>
    </citation>
    <scope>NUCLEOTIDE SEQUENCE [LARGE SCALE GENOMIC DNA]</scope>
    <source>
        <strain evidence="1 2">PT23</strain>
    </source>
</reference>
<feature type="non-terminal residue" evidence="1">
    <location>
        <position position="154"/>
    </location>
</feature>
<evidence type="ECO:0000313" key="1">
    <source>
        <dbReference type="EMBL" id="OPE56432.1"/>
    </source>
</evidence>
<accession>A0AB36KL42</accession>
<proteinExistence type="predicted"/>
<dbReference type="AlphaFoldDB" id="A0AB36KL42"/>